<sequence length="217" mass="24485">MRDVNDDQLVGSIVFSNRVLLYILGICVLIIAALATTNFLTFMYAKNKIESIQREYFATTHNGSLFQLTPIDEPIGGEERALNFSSACVIRMFQLDFVNYIRQQNEAQLRCFTDDGYKTYLNAFERAGLTAQLKDPRIRLVLSATPGPGVFLNKDVKVFSGVARQTYTIQHPIEIIFNGNVNQPRRGLIEVDLLRVQQESRPDGLAVHAIRVKVSKS</sequence>
<accession>A0ABD4XVU0</accession>
<dbReference type="EMBL" id="JAOCDG010000003">
    <property type="protein sequence ID" value="MDH0686965.1"/>
    <property type="molecule type" value="Genomic_DNA"/>
</dbReference>
<evidence type="ECO:0000256" key="1">
    <source>
        <dbReference type="SAM" id="Phobius"/>
    </source>
</evidence>
<dbReference type="AlphaFoldDB" id="A0ABD4XVU0"/>
<evidence type="ECO:0000313" key="2">
    <source>
        <dbReference type="EMBL" id="MDH0686965.1"/>
    </source>
</evidence>
<dbReference type="Pfam" id="PF11393">
    <property type="entry name" value="T4BSS_DotI_IcmL"/>
    <property type="match status" value="1"/>
</dbReference>
<proteinExistence type="predicted"/>
<keyword evidence="1" id="KW-0472">Membrane</keyword>
<dbReference type="RefSeq" id="WP_172882239.1">
    <property type="nucleotide sequence ID" value="NZ_JAOCDG010000003.1"/>
</dbReference>
<dbReference type="InterPro" id="IPR021055">
    <property type="entry name" value="T4BSS_IcmL/DotI"/>
</dbReference>
<protein>
    <submittedName>
        <fullName evidence="2">DotI/IcmL family type IV secretion protein</fullName>
    </submittedName>
</protein>
<dbReference type="Proteomes" id="UP001161139">
    <property type="component" value="Unassembled WGS sequence"/>
</dbReference>
<organism evidence="2 3">
    <name type="scientific">Stutzerimonas stutzeri</name>
    <name type="common">Pseudomonas stutzeri</name>
    <dbReference type="NCBI Taxonomy" id="316"/>
    <lineage>
        <taxon>Bacteria</taxon>
        <taxon>Pseudomonadati</taxon>
        <taxon>Pseudomonadota</taxon>
        <taxon>Gammaproteobacteria</taxon>
        <taxon>Pseudomonadales</taxon>
        <taxon>Pseudomonadaceae</taxon>
        <taxon>Stutzerimonas</taxon>
    </lineage>
</organism>
<reference evidence="2" key="1">
    <citation type="submission" date="2022-09" db="EMBL/GenBank/DDBJ databases">
        <title>Intensive care unit water sources are persistently colonized with multi-drug resistant bacteria and are the site of extensive horizontal gene transfer of antibiotic resistance genes.</title>
        <authorList>
            <person name="Diorio-Toth L."/>
        </authorList>
    </citation>
    <scope>NUCLEOTIDE SEQUENCE</scope>
    <source>
        <strain evidence="2">GD03864</strain>
    </source>
</reference>
<evidence type="ECO:0000313" key="3">
    <source>
        <dbReference type="Proteomes" id="UP001161139"/>
    </source>
</evidence>
<dbReference type="CDD" id="cd16385">
    <property type="entry name" value="IcmL"/>
    <property type="match status" value="1"/>
</dbReference>
<gene>
    <name evidence="2" type="ORF">N5D09_02550</name>
</gene>
<feature type="transmembrane region" description="Helical" evidence="1">
    <location>
        <begin position="20"/>
        <end position="45"/>
    </location>
</feature>
<keyword evidence="1" id="KW-0812">Transmembrane</keyword>
<comment type="caution">
    <text evidence="2">The sequence shown here is derived from an EMBL/GenBank/DDBJ whole genome shotgun (WGS) entry which is preliminary data.</text>
</comment>
<keyword evidence="1" id="KW-1133">Transmembrane helix</keyword>
<name>A0ABD4XVU0_STUST</name>